<feature type="domain" description="N-acetyltransferase" evidence="2">
    <location>
        <begin position="202"/>
        <end position="343"/>
    </location>
</feature>
<dbReference type="Gene3D" id="3.40.630.30">
    <property type="match status" value="1"/>
</dbReference>
<evidence type="ECO:0000256" key="1">
    <source>
        <dbReference type="SAM" id="MobiDB-lite"/>
    </source>
</evidence>
<dbReference type="AlphaFoldDB" id="D6AA81"/>
<protein>
    <submittedName>
        <fullName evidence="3">Predicted protein</fullName>
    </submittedName>
</protein>
<proteinExistence type="predicted"/>
<accession>D6AA81</accession>
<evidence type="ECO:0000259" key="2">
    <source>
        <dbReference type="PROSITE" id="PS51186"/>
    </source>
</evidence>
<feature type="compositionally biased region" description="Pro residues" evidence="1">
    <location>
        <begin position="22"/>
        <end position="31"/>
    </location>
</feature>
<dbReference type="PROSITE" id="PS51186">
    <property type="entry name" value="GNAT"/>
    <property type="match status" value="1"/>
</dbReference>
<dbReference type="eggNOG" id="COG0456">
    <property type="taxonomic scope" value="Bacteria"/>
</dbReference>
<sequence length="343" mass="36294">MAPPVLVRSRSRRLPGAAPNAPARPPDPTPPGRGARSMTQHERFVVRRPNDVPLDGLVDLVRSYEEHATGVAACTREDILLETGHPDHEENGWCLTGPGDQVIAWAAFTPHGDTLEAALTVRPGRHGESAARTLLGLLLDRADELSARRGSPYAVTVGGVLSGDGVVPSVLREAGFSAGATASQYTIDLTAPPLPPVLPEGGSIRRAGPPDLEALHTVHLGSRGRGPKTEDPALFHTRLERLRQAGGTALLLEVTGRPTGYILTQAFAGRQGRVLELAVAPAFRGLGIGYALLAAGLAELHARGTTRVRVVLDTGDLHDPEALGRVLTVRMARTVMCFHLVDG</sequence>
<dbReference type="SUPFAM" id="SSF55729">
    <property type="entry name" value="Acyl-CoA N-acyltransferases (Nat)"/>
    <property type="match status" value="2"/>
</dbReference>
<evidence type="ECO:0000313" key="4">
    <source>
        <dbReference type="Proteomes" id="UP000003824"/>
    </source>
</evidence>
<dbReference type="EMBL" id="DS999642">
    <property type="protein sequence ID" value="EFE72416.2"/>
    <property type="molecule type" value="Genomic_DNA"/>
</dbReference>
<feature type="region of interest" description="Disordered" evidence="1">
    <location>
        <begin position="1"/>
        <end position="43"/>
    </location>
</feature>
<dbReference type="InterPro" id="IPR000182">
    <property type="entry name" value="GNAT_dom"/>
</dbReference>
<gene>
    <name evidence="3" type="ORF">SSFG_07651</name>
</gene>
<name>D6AA81_STRV1</name>
<dbReference type="Proteomes" id="UP000003824">
    <property type="component" value="Unassembled WGS sequence"/>
</dbReference>
<organism evidence="3 4">
    <name type="scientific">Streptomyces viridosporus (strain ATCC 14672 / DSM 40746 / JCM 4963 / KCTC 9882 / NRRL B-12104 / FH 1290)</name>
    <name type="common">Streptomyces ghanaensis</name>
    <dbReference type="NCBI Taxonomy" id="566461"/>
    <lineage>
        <taxon>Bacteria</taxon>
        <taxon>Bacillati</taxon>
        <taxon>Actinomycetota</taxon>
        <taxon>Actinomycetes</taxon>
        <taxon>Kitasatosporales</taxon>
        <taxon>Streptomycetaceae</taxon>
        <taxon>Streptomyces</taxon>
    </lineage>
</organism>
<dbReference type="GO" id="GO:0016747">
    <property type="term" value="F:acyltransferase activity, transferring groups other than amino-acyl groups"/>
    <property type="evidence" value="ECO:0007669"/>
    <property type="project" value="InterPro"/>
</dbReference>
<reference evidence="4" key="1">
    <citation type="submission" date="2008-12" db="EMBL/GenBank/DDBJ databases">
        <title>Annotation of Streptomyces ghanaensis ATCC 14672.</title>
        <authorList>
            <consortium name="The Broad Institute Genome Sequencing Platform"/>
            <consortium name="Broad Institute Microbial Sequencing Center"/>
            <person name="Fischbach M."/>
            <person name="Ward D."/>
            <person name="Young S."/>
            <person name="Kodira C.D."/>
            <person name="Zeng Q."/>
            <person name="Koehrsen M."/>
            <person name="Godfrey P."/>
            <person name="Alvarado L."/>
            <person name="Berlin A.M."/>
            <person name="Borenstein D."/>
            <person name="Chen Z."/>
            <person name="Engels R."/>
            <person name="Freedman E."/>
            <person name="Gellesch M."/>
            <person name="Goldberg J."/>
            <person name="Griggs A."/>
            <person name="Gujja S."/>
            <person name="Heiman D.I."/>
            <person name="Hepburn T.A."/>
            <person name="Howarth C."/>
            <person name="Jen D."/>
            <person name="Larson L."/>
            <person name="Lewis B."/>
            <person name="Mehta T."/>
            <person name="Park D."/>
            <person name="Pearson M."/>
            <person name="Roberts A."/>
            <person name="Saif S."/>
            <person name="Shea T.D."/>
            <person name="Shenoy N."/>
            <person name="Sisk P."/>
            <person name="Stolte C."/>
            <person name="Sykes S.N."/>
            <person name="Walk T."/>
            <person name="White J."/>
            <person name="Yandava C."/>
            <person name="Straight P."/>
            <person name="Clardy J."/>
            <person name="Hung D."/>
            <person name="Kolter R."/>
            <person name="Mekalanos J."/>
            <person name="Walker S."/>
            <person name="Walsh C.T."/>
            <person name="Wieland B.L.C."/>
            <person name="Ilzarbe M."/>
            <person name="Galagan J."/>
            <person name="Nusbaum C."/>
            <person name="Birren B."/>
        </authorList>
    </citation>
    <scope>NUCLEOTIDE SEQUENCE [LARGE SCALE GENOMIC DNA]</scope>
    <source>
        <strain evidence="4">ATCC 14672 / DSM 40746 / JCM 4963 / KCTC 9882 / NRRL B-12104 / FH 1290</strain>
    </source>
</reference>
<dbReference type="InterPro" id="IPR016181">
    <property type="entry name" value="Acyl_CoA_acyltransferase"/>
</dbReference>
<evidence type="ECO:0000313" key="3">
    <source>
        <dbReference type="EMBL" id="EFE72416.2"/>
    </source>
</evidence>
<dbReference type="Pfam" id="PF00583">
    <property type="entry name" value="Acetyltransf_1"/>
    <property type="match status" value="1"/>
</dbReference>